<protein>
    <submittedName>
        <fullName evidence="2">Mitochondrial protein</fullName>
    </submittedName>
</protein>
<feature type="non-terminal residue" evidence="2">
    <location>
        <position position="1"/>
    </location>
</feature>
<sequence length="289" mass="33720">YSEAKNDESWVAAMKEELFMNEKNKTWELVDQPQDRKHKARLVVKGYAQIFGVDYFDTFAPKVYQMDVKSAFLNRFLQEEIYVDQPEGFANFKQEMMQAFEMTDLGLMSYFLGMEIKQGQNEVFICQKKYAKEILKKFNMEDCKEMGTPMNQKEKLSKNDGADKVEEAYFRSLVSCLMYLTATRPDILYAVSIYQGSCIVPVRKILGDLHMKQTEGNEVFVDNQVAIAISHNPVFHGKTKHFNIKFFFLRDVQKNGDVTLLYCKTEEQLADIFTKSFSSNKFELLRKKL</sequence>
<dbReference type="AlphaFoldDB" id="A0A314LF64"/>
<comment type="caution">
    <text evidence="2">The sequence shown here is derived from an EMBL/GenBank/DDBJ whole genome shotgun (WGS) entry which is preliminary data.</text>
</comment>
<evidence type="ECO:0000313" key="2">
    <source>
        <dbReference type="EMBL" id="OIT39224.1"/>
    </source>
</evidence>
<feature type="non-terminal residue" evidence="2">
    <location>
        <position position="289"/>
    </location>
</feature>
<dbReference type="PANTHER" id="PTHR11439:SF503">
    <property type="entry name" value="CYSTEINE-RICH RLK (RECEPTOR-LIKE PROTEIN KINASE) 8"/>
    <property type="match status" value="1"/>
</dbReference>
<proteinExistence type="predicted"/>
<dbReference type="CDD" id="cd09272">
    <property type="entry name" value="RNase_HI_RT_Ty1"/>
    <property type="match status" value="1"/>
</dbReference>
<dbReference type="EMBL" id="MJEQ01000131">
    <property type="protein sequence ID" value="OIT39224.1"/>
    <property type="molecule type" value="Genomic_DNA"/>
</dbReference>
<dbReference type="Pfam" id="PF07727">
    <property type="entry name" value="RVT_2"/>
    <property type="match status" value="1"/>
</dbReference>
<dbReference type="Proteomes" id="UP000187609">
    <property type="component" value="Unassembled WGS sequence"/>
</dbReference>
<feature type="domain" description="Reverse transcriptase Ty1/copia-type" evidence="1">
    <location>
        <begin position="91"/>
        <end position="151"/>
    </location>
</feature>
<dbReference type="STRING" id="49451.A0A314LF64"/>
<dbReference type="PANTHER" id="PTHR11439">
    <property type="entry name" value="GAG-POL-RELATED RETROTRANSPOSON"/>
    <property type="match status" value="1"/>
</dbReference>
<evidence type="ECO:0000313" key="3">
    <source>
        <dbReference type="Proteomes" id="UP000187609"/>
    </source>
</evidence>
<keyword evidence="3" id="KW-1185">Reference proteome</keyword>
<organism evidence="2 3">
    <name type="scientific">Nicotiana attenuata</name>
    <name type="common">Coyote tobacco</name>
    <dbReference type="NCBI Taxonomy" id="49451"/>
    <lineage>
        <taxon>Eukaryota</taxon>
        <taxon>Viridiplantae</taxon>
        <taxon>Streptophyta</taxon>
        <taxon>Embryophyta</taxon>
        <taxon>Tracheophyta</taxon>
        <taxon>Spermatophyta</taxon>
        <taxon>Magnoliopsida</taxon>
        <taxon>eudicotyledons</taxon>
        <taxon>Gunneridae</taxon>
        <taxon>Pentapetalae</taxon>
        <taxon>asterids</taxon>
        <taxon>lamiids</taxon>
        <taxon>Solanales</taxon>
        <taxon>Solanaceae</taxon>
        <taxon>Nicotianoideae</taxon>
        <taxon>Nicotianeae</taxon>
        <taxon>Nicotiana</taxon>
    </lineage>
</organism>
<gene>
    <name evidence="2" type="ORF">A4A49_63562</name>
</gene>
<dbReference type="InterPro" id="IPR013103">
    <property type="entry name" value="RVT_2"/>
</dbReference>
<accession>A0A314LF64</accession>
<name>A0A314LF64_NICAT</name>
<reference evidence="2" key="1">
    <citation type="submission" date="2016-11" db="EMBL/GenBank/DDBJ databases">
        <title>The genome of Nicotiana attenuata.</title>
        <authorList>
            <person name="Xu S."/>
            <person name="Brockmoeller T."/>
            <person name="Gaquerel E."/>
            <person name="Navarro A."/>
            <person name="Kuhl H."/>
            <person name="Gase K."/>
            <person name="Ling Z."/>
            <person name="Zhou W."/>
            <person name="Kreitzer C."/>
            <person name="Stanke M."/>
            <person name="Tang H."/>
            <person name="Lyons E."/>
            <person name="Pandey P."/>
            <person name="Pandey S.P."/>
            <person name="Timmermann B."/>
            <person name="Baldwin I.T."/>
        </authorList>
    </citation>
    <scope>NUCLEOTIDE SEQUENCE [LARGE SCALE GENOMIC DNA]</scope>
    <source>
        <strain evidence="2">UT</strain>
    </source>
</reference>
<evidence type="ECO:0000259" key="1">
    <source>
        <dbReference type="Pfam" id="PF07727"/>
    </source>
</evidence>
<dbReference type="Gramene" id="OIT39224">
    <property type="protein sequence ID" value="OIT39224"/>
    <property type="gene ID" value="A4A49_63562"/>
</dbReference>